<proteinExistence type="predicted"/>
<gene>
    <name evidence="1" type="ORF">I8J30_01055</name>
</gene>
<dbReference type="EMBL" id="JAGKSP010000001">
    <property type="protein sequence ID" value="MBP3961282.1"/>
    <property type="molecule type" value="Genomic_DNA"/>
</dbReference>
<evidence type="ECO:0000313" key="2">
    <source>
        <dbReference type="Proteomes" id="UP000673394"/>
    </source>
</evidence>
<dbReference type="Proteomes" id="UP000673394">
    <property type="component" value="Unassembled WGS sequence"/>
</dbReference>
<evidence type="ECO:0000313" key="1">
    <source>
        <dbReference type="EMBL" id="MBP3961282.1"/>
    </source>
</evidence>
<dbReference type="InterPro" id="IPR011748">
    <property type="entry name" value="Unchr_phage_tail-like"/>
</dbReference>
<name>A0ABS5C5L2_9BACL</name>
<dbReference type="InterPro" id="IPR006521">
    <property type="entry name" value="Tail_protein_I"/>
</dbReference>
<keyword evidence="2" id="KW-1185">Reference proteome</keyword>
<dbReference type="Pfam" id="PF09684">
    <property type="entry name" value="Tail_P2_I"/>
    <property type="match status" value="1"/>
</dbReference>
<dbReference type="NCBIfam" id="TIGR02242">
    <property type="entry name" value="tail_TIGR02242"/>
    <property type="match status" value="1"/>
</dbReference>
<dbReference type="Gene3D" id="2.120.10.30">
    <property type="entry name" value="TolB, C-terminal domain"/>
    <property type="match status" value="1"/>
</dbReference>
<comment type="caution">
    <text evidence="1">The sequence shown here is derived from an EMBL/GenBank/DDBJ whole genome shotgun (WGS) entry which is preliminary data.</text>
</comment>
<protein>
    <submittedName>
        <fullName evidence="1">Phage tail protein</fullName>
    </submittedName>
</protein>
<dbReference type="RefSeq" id="WP_210654640.1">
    <property type="nucleotide sequence ID" value="NZ_JAGKSP010000001.1"/>
</dbReference>
<sequence length="674" mass="77437">MEWTEAGLRITQTQKYGIRSTLHLNELDGIRDVHEFVIGPYGRLYVLDAASDVWLYDSEYHHHEKLFPSGHGLFGIRSLLAVIGDTLLVADPERQQCSAYAIGNSQTYWSLSECNGVGLYPIAAASDDHYFYVVTPLAVERNPAGDLIVPAGTGIGIVKIDRNGHCAGIVSEEKWVLPTAVKLHYLYKRFYVAVSKERSVYVFDSEAHTLRGFNYEGDMLSRMFLPSLKFAGLAVDSMNQLYIGDSRHIADEGEDDRFVLNLGETGEFITKVPGSRGKTDKLMFDARDRMYILNAEEGTVTVLELQPRTMERMETGALEGICLTTALDSTEAETVWHKMVLEADIPDETQLRISYFCSDQKQMIIGGRFMAMDDFLRDPSRDMLEKSRTLESFWSAPVTNPKDALFFDAKGRYMWLKIEWIGSERKTPCLSKLRVVFPRSTYLSHLPAVYQEDSTGFTERFLALFGTMFDSIETQVQDIPRHLDSDLTEGPYLKWLGSWLGIEVDEHWSDEQIRRFIREAPQLYRYRGTRRGIEKMVEIYTGSKPFIVEYFQYKMMRESAELRELTDLLYGMHPCSFSVLVTTEQANTEKQRLMLERMLNEHKPAFTDAHLIVLQPWMYLDMHTYLEVNTLLSEPSLLRIDPNRSMPSDTIIVDVDRDRRLDLHTRLGLDSEME</sequence>
<dbReference type="SUPFAM" id="SSF63829">
    <property type="entry name" value="Calcium-dependent phosphotriesterase"/>
    <property type="match status" value="1"/>
</dbReference>
<dbReference type="InterPro" id="IPR011042">
    <property type="entry name" value="6-blade_b-propeller_TolB-like"/>
</dbReference>
<accession>A0ABS5C5L2</accession>
<reference evidence="1 2" key="1">
    <citation type="submission" date="2021-04" db="EMBL/GenBank/DDBJ databases">
        <title>Paenibacillus sp. DLE-14 whole genome sequence.</title>
        <authorList>
            <person name="Ham Y.J."/>
        </authorList>
    </citation>
    <scope>NUCLEOTIDE SEQUENCE [LARGE SCALE GENOMIC DNA]</scope>
    <source>
        <strain evidence="1 2">DLE-14</strain>
    </source>
</reference>
<organism evidence="1 2">
    <name type="scientific">Paenibacillus lignilyticus</name>
    <dbReference type="NCBI Taxonomy" id="1172615"/>
    <lineage>
        <taxon>Bacteria</taxon>
        <taxon>Bacillati</taxon>
        <taxon>Bacillota</taxon>
        <taxon>Bacilli</taxon>
        <taxon>Bacillales</taxon>
        <taxon>Paenibacillaceae</taxon>
        <taxon>Paenibacillus</taxon>
    </lineage>
</organism>